<evidence type="ECO:0000256" key="4">
    <source>
        <dbReference type="ARBA" id="ARBA00022722"/>
    </source>
</evidence>
<comment type="subcellular location">
    <subcellularLocation>
        <location evidence="8">Cytoplasm</location>
    </subcellularLocation>
</comment>
<comment type="catalytic activity">
    <reaction evidence="1 8">
        <text>Endonucleolytic cleavage to 5'-phosphomonoester.</text>
        <dbReference type="EC" id="3.1.26.3"/>
    </reaction>
</comment>
<evidence type="ECO:0000256" key="2">
    <source>
        <dbReference type="ARBA" id="ARBA00010183"/>
    </source>
</evidence>
<keyword evidence="3 8" id="KW-0507">mRNA processing</keyword>
<evidence type="ECO:0000256" key="8">
    <source>
        <dbReference type="HAMAP-Rule" id="MF_00104"/>
    </source>
</evidence>
<comment type="caution">
    <text evidence="11">The sequence shown here is derived from an EMBL/GenBank/DDBJ whole genome shotgun (WGS) entry which is preliminary data.</text>
</comment>
<dbReference type="CDD" id="cd00593">
    <property type="entry name" value="RIBOc"/>
    <property type="match status" value="1"/>
</dbReference>
<feature type="active site" evidence="8">
    <location>
        <position position="127"/>
    </location>
</feature>
<dbReference type="SUPFAM" id="SSF54768">
    <property type="entry name" value="dsRNA-binding domain-like"/>
    <property type="match status" value="1"/>
</dbReference>
<dbReference type="InterPro" id="IPR014720">
    <property type="entry name" value="dsRBD_dom"/>
</dbReference>
<gene>
    <name evidence="8 11" type="primary">rnc</name>
    <name evidence="11" type="ORF">ACFP57_02165</name>
</gene>
<dbReference type="CDD" id="cd10845">
    <property type="entry name" value="DSRM_RNAse_III_family"/>
    <property type="match status" value="1"/>
</dbReference>
<proteinExistence type="inferred from homology"/>
<comment type="function">
    <text evidence="8">Digests double-stranded RNA. Involved in the processing of primary rRNA transcript to yield the immediate precursors to the large and small rRNAs (23S and 16S). Processes some mRNAs, and tRNAs when they are encoded in the rRNA operon. Processes pre-crRNA and tracrRNA of type II CRISPR loci if present in the organism.</text>
</comment>
<comment type="subunit">
    <text evidence="8">Homodimer.</text>
</comment>
<dbReference type="PROSITE" id="PS50137">
    <property type="entry name" value="DS_RBD"/>
    <property type="match status" value="1"/>
</dbReference>
<dbReference type="PANTHER" id="PTHR11207:SF0">
    <property type="entry name" value="RIBONUCLEASE 3"/>
    <property type="match status" value="1"/>
</dbReference>
<dbReference type="InterPro" id="IPR036389">
    <property type="entry name" value="RNase_III_sf"/>
</dbReference>
<accession>A0ABW1WYC8</accession>
<dbReference type="Pfam" id="PF00035">
    <property type="entry name" value="dsrm"/>
    <property type="match status" value="1"/>
</dbReference>
<evidence type="ECO:0000313" key="11">
    <source>
        <dbReference type="EMBL" id="MFC6395803.1"/>
    </source>
</evidence>
<dbReference type="RefSeq" id="WP_386769090.1">
    <property type="nucleotide sequence ID" value="NZ_BAAAKI010000002.1"/>
</dbReference>
<keyword evidence="4 8" id="KW-0540">Nuclease</keyword>
<dbReference type="EMBL" id="JBHSUA010000007">
    <property type="protein sequence ID" value="MFC6395803.1"/>
    <property type="molecule type" value="Genomic_DNA"/>
</dbReference>
<evidence type="ECO:0000313" key="12">
    <source>
        <dbReference type="Proteomes" id="UP001596266"/>
    </source>
</evidence>
<keyword evidence="8" id="KW-0819">tRNA processing</keyword>
<feature type="binding site" evidence="8">
    <location>
        <position position="51"/>
    </location>
    <ligand>
        <name>Mg(2+)</name>
        <dbReference type="ChEBI" id="CHEBI:18420"/>
    </ligand>
</feature>
<keyword evidence="5 8" id="KW-0255">Endonuclease</keyword>
<keyword evidence="8" id="KW-0963">Cytoplasm</keyword>
<keyword evidence="8" id="KW-0479">Metal-binding</keyword>
<dbReference type="Gene3D" id="1.10.1520.10">
    <property type="entry name" value="Ribonuclease III domain"/>
    <property type="match status" value="1"/>
</dbReference>
<comment type="similarity">
    <text evidence="2">Belongs to the ribonuclease III family.</text>
</comment>
<evidence type="ECO:0000256" key="7">
    <source>
        <dbReference type="ARBA" id="ARBA00022884"/>
    </source>
</evidence>
<dbReference type="SUPFAM" id="SSF69065">
    <property type="entry name" value="RNase III domain-like"/>
    <property type="match status" value="1"/>
</dbReference>
<comment type="cofactor">
    <cofactor evidence="8">
        <name>Mg(2+)</name>
        <dbReference type="ChEBI" id="CHEBI:18420"/>
    </cofactor>
</comment>
<sequence length="243" mass="26111">MPEHTGASLSRFQELLAELGVPLDVQLFELALTHRSFAYENGGIPTNERLEFLGDAVLGIVVTEHLYLRFPAYPEGRLAKLRAAVVNAHSLADVARELGIGPLVKLGRGETTTGGHDKTSILADTTEALIGAIFLTGGMTKAEVFVHHIFDPLVEQADAIGAGLDWKTSLQEVCANRGFAMPTYRITESGPDHDKRFVARAEVDGVEYGEGRGRNKKQAEQEAAALAFAALSETSALADELIG</sequence>
<dbReference type="Pfam" id="PF14622">
    <property type="entry name" value="Ribonucleas_3_3"/>
    <property type="match status" value="1"/>
</dbReference>
<evidence type="ECO:0000259" key="9">
    <source>
        <dbReference type="PROSITE" id="PS50137"/>
    </source>
</evidence>
<evidence type="ECO:0000259" key="10">
    <source>
        <dbReference type="PROSITE" id="PS50142"/>
    </source>
</evidence>
<evidence type="ECO:0000256" key="1">
    <source>
        <dbReference type="ARBA" id="ARBA00000109"/>
    </source>
</evidence>
<dbReference type="Proteomes" id="UP001596266">
    <property type="component" value="Unassembled WGS sequence"/>
</dbReference>
<keyword evidence="7 8" id="KW-0694">RNA-binding</keyword>
<keyword evidence="6 8" id="KW-0378">Hydrolase</keyword>
<dbReference type="Gene3D" id="3.30.160.20">
    <property type="match status" value="1"/>
</dbReference>
<dbReference type="HAMAP" id="MF_00104">
    <property type="entry name" value="RNase_III"/>
    <property type="match status" value="1"/>
</dbReference>
<dbReference type="SMART" id="SM00358">
    <property type="entry name" value="DSRM"/>
    <property type="match status" value="1"/>
</dbReference>
<dbReference type="PANTHER" id="PTHR11207">
    <property type="entry name" value="RIBONUCLEASE III"/>
    <property type="match status" value="1"/>
</dbReference>
<feature type="active site" evidence="8">
    <location>
        <position position="55"/>
    </location>
</feature>
<dbReference type="NCBIfam" id="TIGR02191">
    <property type="entry name" value="RNaseIII"/>
    <property type="match status" value="1"/>
</dbReference>
<dbReference type="GO" id="GO:0004525">
    <property type="term" value="F:ribonuclease III activity"/>
    <property type="evidence" value="ECO:0007669"/>
    <property type="project" value="UniProtKB-EC"/>
</dbReference>
<organism evidence="11 12">
    <name type="scientific">Luteococcus sanguinis</name>
    <dbReference type="NCBI Taxonomy" id="174038"/>
    <lineage>
        <taxon>Bacteria</taxon>
        <taxon>Bacillati</taxon>
        <taxon>Actinomycetota</taxon>
        <taxon>Actinomycetes</taxon>
        <taxon>Propionibacteriales</taxon>
        <taxon>Propionibacteriaceae</taxon>
        <taxon>Luteococcus</taxon>
    </lineage>
</organism>
<keyword evidence="8" id="KW-0699">rRNA-binding</keyword>
<dbReference type="InterPro" id="IPR000999">
    <property type="entry name" value="RNase_III_dom"/>
</dbReference>
<keyword evidence="8" id="KW-0460">Magnesium</keyword>
<evidence type="ECO:0000256" key="6">
    <source>
        <dbReference type="ARBA" id="ARBA00022801"/>
    </source>
</evidence>
<evidence type="ECO:0000256" key="3">
    <source>
        <dbReference type="ARBA" id="ARBA00022664"/>
    </source>
</evidence>
<dbReference type="PROSITE" id="PS50142">
    <property type="entry name" value="RNASE_3_2"/>
    <property type="match status" value="1"/>
</dbReference>
<keyword evidence="12" id="KW-1185">Reference proteome</keyword>
<feature type="domain" description="RNase III" evidence="10">
    <location>
        <begin position="9"/>
        <end position="138"/>
    </location>
</feature>
<feature type="binding site" evidence="8">
    <location>
        <position position="124"/>
    </location>
    <ligand>
        <name>Mg(2+)</name>
        <dbReference type="ChEBI" id="CHEBI:18420"/>
    </ligand>
</feature>
<feature type="binding site" evidence="8">
    <location>
        <position position="127"/>
    </location>
    <ligand>
        <name>Mg(2+)</name>
        <dbReference type="ChEBI" id="CHEBI:18420"/>
    </ligand>
</feature>
<protein>
    <recommendedName>
        <fullName evidence="8">Ribonuclease 3</fullName>
        <ecNumber evidence="8">3.1.26.3</ecNumber>
    </recommendedName>
    <alternativeName>
        <fullName evidence="8">Ribonuclease III</fullName>
        <shortName evidence="8">RNase III</shortName>
    </alternativeName>
</protein>
<reference evidence="12" key="1">
    <citation type="journal article" date="2019" name="Int. J. Syst. Evol. Microbiol.">
        <title>The Global Catalogue of Microorganisms (GCM) 10K type strain sequencing project: providing services to taxonomists for standard genome sequencing and annotation.</title>
        <authorList>
            <consortium name="The Broad Institute Genomics Platform"/>
            <consortium name="The Broad Institute Genome Sequencing Center for Infectious Disease"/>
            <person name="Wu L."/>
            <person name="Ma J."/>
        </authorList>
    </citation>
    <scope>NUCLEOTIDE SEQUENCE [LARGE SCALE GENOMIC DNA]</scope>
    <source>
        <strain evidence="12">CGMCC 1.15277</strain>
    </source>
</reference>
<feature type="domain" description="DRBM" evidence="9">
    <location>
        <begin position="165"/>
        <end position="233"/>
    </location>
</feature>
<evidence type="ECO:0000256" key="5">
    <source>
        <dbReference type="ARBA" id="ARBA00022759"/>
    </source>
</evidence>
<dbReference type="EC" id="3.1.26.3" evidence="8"/>
<dbReference type="SMART" id="SM00535">
    <property type="entry name" value="RIBOc"/>
    <property type="match status" value="1"/>
</dbReference>
<name>A0ABW1WYC8_9ACTN</name>
<dbReference type="PROSITE" id="PS00517">
    <property type="entry name" value="RNASE_3_1"/>
    <property type="match status" value="1"/>
</dbReference>
<dbReference type="InterPro" id="IPR011907">
    <property type="entry name" value="RNase_III"/>
</dbReference>
<keyword evidence="8" id="KW-0698">rRNA processing</keyword>